<sequence length="119" mass="13451">MLSHKKIVLLLAAAVLAGCASEPQTIYHWEKYQPTLYEYYQQDKVSPEEQIASLKESIEKAKAKNKPVPPGLYAQLGLLYANTGHDVEARQQFETEKAHFPESAPFMDFLLSKNKGNIK</sequence>
<organism evidence="2 3">
    <name type="scientific">Brenneria roseae subsp. americana</name>
    <dbReference type="NCBI Taxonomy" id="1508507"/>
    <lineage>
        <taxon>Bacteria</taxon>
        <taxon>Pseudomonadati</taxon>
        <taxon>Pseudomonadota</taxon>
        <taxon>Gammaproteobacteria</taxon>
        <taxon>Enterobacterales</taxon>
        <taxon>Pectobacteriaceae</taxon>
        <taxon>Brenneria</taxon>
    </lineage>
</organism>
<accession>A0A2U1TSL7</accession>
<keyword evidence="1" id="KW-0732">Signal</keyword>
<reference evidence="2 3" key="1">
    <citation type="submission" date="2018-04" db="EMBL/GenBank/DDBJ databases">
        <title>Brenneria corticis sp.nov.</title>
        <authorList>
            <person name="Li Y."/>
        </authorList>
    </citation>
    <scope>NUCLEOTIDE SEQUENCE [LARGE SCALE GENOMIC DNA]</scope>
    <source>
        <strain evidence="2 3">LMG 27715</strain>
    </source>
</reference>
<name>A0A2U1TSL7_9GAMM</name>
<proteinExistence type="predicted"/>
<dbReference type="AlphaFoldDB" id="A0A2U1TSL7"/>
<protein>
    <submittedName>
        <fullName evidence="2">DUF4810 domain-containing protein</fullName>
    </submittedName>
</protein>
<dbReference type="InterPro" id="IPR014508">
    <property type="entry name" value="UCP020555_TPR-like"/>
</dbReference>
<dbReference type="Pfam" id="PF16068">
    <property type="entry name" value="DUF4810"/>
    <property type="match status" value="1"/>
</dbReference>
<gene>
    <name evidence="2" type="ORF">B4923_11210</name>
</gene>
<keyword evidence="3" id="KW-1185">Reference proteome</keyword>
<dbReference type="Proteomes" id="UP000245138">
    <property type="component" value="Unassembled WGS sequence"/>
</dbReference>
<evidence type="ECO:0000256" key="1">
    <source>
        <dbReference type="SAM" id="SignalP"/>
    </source>
</evidence>
<feature type="chain" id="PRO_5015552041" evidence="1">
    <location>
        <begin position="21"/>
        <end position="119"/>
    </location>
</feature>
<dbReference type="EMBL" id="QDKJ01000007">
    <property type="protein sequence ID" value="PWC12403.1"/>
    <property type="molecule type" value="Genomic_DNA"/>
</dbReference>
<dbReference type="OrthoDB" id="9800218at2"/>
<dbReference type="RefSeq" id="WP_109054445.1">
    <property type="nucleotide sequence ID" value="NZ_QDKJ01000007.1"/>
</dbReference>
<comment type="caution">
    <text evidence="2">The sequence shown here is derived from an EMBL/GenBank/DDBJ whole genome shotgun (WGS) entry which is preliminary data.</text>
</comment>
<dbReference type="PIRSF" id="PIRSF020555">
    <property type="entry name" value="UCP020555"/>
    <property type="match status" value="1"/>
</dbReference>
<evidence type="ECO:0000313" key="3">
    <source>
        <dbReference type="Proteomes" id="UP000245138"/>
    </source>
</evidence>
<feature type="signal peptide" evidence="1">
    <location>
        <begin position="1"/>
        <end position="20"/>
    </location>
</feature>
<dbReference type="PROSITE" id="PS51257">
    <property type="entry name" value="PROKAR_LIPOPROTEIN"/>
    <property type="match status" value="1"/>
</dbReference>
<evidence type="ECO:0000313" key="2">
    <source>
        <dbReference type="EMBL" id="PWC12403.1"/>
    </source>
</evidence>